<evidence type="ECO:0000313" key="11">
    <source>
        <dbReference type="EMBL" id="RJF83974.1"/>
    </source>
</evidence>
<dbReference type="Gene3D" id="6.10.340.10">
    <property type="match status" value="1"/>
</dbReference>
<dbReference type="SMART" id="SM00304">
    <property type="entry name" value="HAMP"/>
    <property type="match status" value="1"/>
</dbReference>
<evidence type="ECO:0000256" key="6">
    <source>
        <dbReference type="SAM" id="MobiDB-lite"/>
    </source>
</evidence>
<dbReference type="SMART" id="SM01358">
    <property type="entry name" value="HBM"/>
    <property type="match status" value="1"/>
</dbReference>
<dbReference type="GO" id="GO:0005886">
    <property type="term" value="C:plasma membrane"/>
    <property type="evidence" value="ECO:0007669"/>
    <property type="project" value="UniProtKB-SubCell"/>
</dbReference>
<evidence type="ECO:0000259" key="8">
    <source>
        <dbReference type="PROSITE" id="PS50111"/>
    </source>
</evidence>
<proteinExistence type="inferred from homology"/>
<feature type="transmembrane region" description="Helical" evidence="7">
    <location>
        <begin position="478"/>
        <end position="501"/>
    </location>
</feature>
<name>A0A418W210_9PROT</name>
<dbReference type="InterPro" id="IPR032255">
    <property type="entry name" value="HBM"/>
</dbReference>
<comment type="similarity">
    <text evidence="4">Belongs to the methyl-accepting chemotaxis (MCP) protein family.</text>
</comment>
<evidence type="ECO:0000256" key="5">
    <source>
        <dbReference type="PROSITE-ProRule" id="PRU00284"/>
    </source>
</evidence>
<evidence type="ECO:0000313" key="12">
    <source>
        <dbReference type="Proteomes" id="UP000283458"/>
    </source>
</evidence>
<dbReference type="Gene3D" id="1.10.287.950">
    <property type="entry name" value="Methyl-accepting chemotaxis protein"/>
    <property type="match status" value="1"/>
</dbReference>
<evidence type="ECO:0000259" key="9">
    <source>
        <dbReference type="PROSITE" id="PS50192"/>
    </source>
</evidence>
<dbReference type="GO" id="GO:0007165">
    <property type="term" value="P:signal transduction"/>
    <property type="evidence" value="ECO:0007669"/>
    <property type="project" value="UniProtKB-KW"/>
</dbReference>
<evidence type="ECO:0000256" key="1">
    <source>
        <dbReference type="ARBA" id="ARBA00004429"/>
    </source>
</evidence>
<dbReference type="PROSITE" id="PS50192">
    <property type="entry name" value="T_SNARE"/>
    <property type="match status" value="1"/>
</dbReference>
<evidence type="ECO:0000256" key="7">
    <source>
        <dbReference type="SAM" id="Phobius"/>
    </source>
</evidence>
<dbReference type="SUPFAM" id="SSF58104">
    <property type="entry name" value="Methyl-accepting chemotaxis protein (MCP) signaling domain"/>
    <property type="match status" value="1"/>
</dbReference>
<dbReference type="Pfam" id="PF00672">
    <property type="entry name" value="HAMP"/>
    <property type="match status" value="1"/>
</dbReference>
<dbReference type="PROSITE" id="PS50885">
    <property type="entry name" value="HAMP"/>
    <property type="match status" value="1"/>
</dbReference>
<keyword evidence="3 5" id="KW-0807">Transducer</keyword>
<dbReference type="PANTHER" id="PTHR32089">
    <property type="entry name" value="METHYL-ACCEPTING CHEMOTAXIS PROTEIN MCPB"/>
    <property type="match status" value="1"/>
</dbReference>
<dbReference type="InterPro" id="IPR003660">
    <property type="entry name" value="HAMP_dom"/>
</dbReference>
<feature type="region of interest" description="Disordered" evidence="6">
    <location>
        <begin position="41"/>
        <end position="130"/>
    </location>
</feature>
<organism evidence="11 12">
    <name type="scientific">Azospirillum cavernae</name>
    <dbReference type="NCBI Taxonomy" id="2320860"/>
    <lineage>
        <taxon>Bacteria</taxon>
        <taxon>Pseudomonadati</taxon>
        <taxon>Pseudomonadota</taxon>
        <taxon>Alphaproteobacteria</taxon>
        <taxon>Rhodospirillales</taxon>
        <taxon>Azospirillaceae</taxon>
        <taxon>Azospirillum</taxon>
    </lineage>
</organism>
<keyword evidence="7" id="KW-0472">Membrane</keyword>
<protein>
    <submittedName>
        <fullName evidence="11">Methyl-accepting chemotaxis protein</fullName>
    </submittedName>
</protein>
<comment type="caution">
    <text evidence="11">The sequence shown here is derived from an EMBL/GenBank/DDBJ whole genome shotgun (WGS) entry which is preliminary data.</text>
</comment>
<keyword evidence="2" id="KW-0997">Cell inner membrane</keyword>
<reference evidence="11 12" key="1">
    <citation type="submission" date="2018-09" db="EMBL/GenBank/DDBJ databases">
        <authorList>
            <person name="Zhu H."/>
        </authorList>
    </citation>
    <scope>NUCLEOTIDE SEQUENCE [LARGE SCALE GENOMIC DNA]</scope>
    <source>
        <strain evidence="11 12">K2W22B-5</strain>
    </source>
</reference>
<dbReference type="SMART" id="SM00283">
    <property type="entry name" value="MA"/>
    <property type="match status" value="1"/>
</dbReference>
<evidence type="ECO:0000256" key="4">
    <source>
        <dbReference type="ARBA" id="ARBA00029447"/>
    </source>
</evidence>
<dbReference type="Proteomes" id="UP000283458">
    <property type="component" value="Unassembled WGS sequence"/>
</dbReference>
<accession>A0A418W210</accession>
<keyword evidence="2" id="KW-1003">Cell membrane</keyword>
<gene>
    <name evidence="11" type="ORF">D3877_04970</name>
</gene>
<dbReference type="InterPro" id="IPR004089">
    <property type="entry name" value="MCPsignal_dom"/>
</dbReference>
<evidence type="ECO:0000256" key="2">
    <source>
        <dbReference type="ARBA" id="ARBA00022519"/>
    </source>
</evidence>
<dbReference type="InterPro" id="IPR000727">
    <property type="entry name" value="T_SNARE_dom"/>
</dbReference>
<dbReference type="CDD" id="cd06225">
    <property type="entry name" value="HAMP"/>
    <property type="match status" value="1"/>
</dbReference>
<dbReference type="AlphaFoldDB" id="A0A418W210"/>
<feature type="transmembrane region" description="Helical" evidence="7">
    <location>
        <begin position="210"/>
        <end position="236"/>
    </location>
</feature>
<dbReference type="PROSITE" id="PS50111">
    <property type="entry name" value="CHEMOTAXIS_TRANSDUC_2"/>
    <property type="match status" value="1"/>
</dbReference>
<dbReference type="EMBL" id="QYUL01000001">
    <property type="protein sequence ID" value="RJF83974.1"/>
    <property type="molecule type" value="Genomic_DNA"/>
</dbReference>
<dbReference type="CDD" id="cd11386">
    <property type="entry name" value="MCP_signal"/>
    <property type="match status" value="1"/>
</dbReference>
<dbReference type="PANTHER" id="PTHR32089:SF112">
    <property type="entry name" value="LYSOZYME-LIKE PROTEIN-RELATED"/>
    <property type="match status" value="1"/>
</dbReference>
<sequence>MPEPPVNTARASGWRRIRSAKAKMRSAASLTEGSPRLAVSCGLTAPPSMMIPSTRSGSTRRGKRFSSGRATRAASGVIVTNRNDRQTRATSRSPARRQRGRRSATTPMASRTTRAFPGFTNPHSNFDRAKDDTGSLRAVEKGGASIGAARGCWQRAWLMTQKRHQSLTRTSSQRRTCWPLRLVRIDLAGVRICPKEPWPMLSNLSIGTRIALLVVASLVTLGLLGGTIVVGAGQVFEATAEMNRFREIYERTTDIERRVARLQFQGQRFVMERDEDAARSFEANANEAVGLLTDIKSSAGVLMEANDIDQVTQGLAGLNGQFTNVVDKAKELGLTDEAGLRGKLRTSAKQIEDELKQWPNADKLTSRMESMRKMEKDFIIYQDEGMLSGHRKAFNEFTFFLADSGLDDATQVKLEKLARVYRGDLGKFVDGSKAFRAQVASFNETFQALVPRFDALLVNANSGMTGAVDKQNAVREDVIANALMAGSVLLVGFIVTSLFVARSITTPLRLIEAAMEKLASGDREAAVPGTKRGDEIGSMARAVSVFKDNLQRTHDLEIEARESERRAEADRKASLRVVANDFDVAFGRVLGTVGSATEQIRNGAHLLRDIAETMKNQALHTAEKADQTSEVVGIVNTVSQTLTTSIGEIGGRVNTTSTAVERAVNRARQSDAAVQALADSSQRIGEIVRLITDIAGQTNLLALNATIEAARAGEAGKGFAVVAQEVKVLANQTAKATEDIGSQIGAIQGATADVVDAIRAIRSTVEEVQVLSSEVSAAVSQQLEHTQKIASAVDRATHNSHEVSESVSTMAITAAETGKSAIEMMYSAGQLTTELHQLETDADRFVASIKV</sequence>
<keyword evidence="7" id="KW-1133">Transmembrane helix</keyword>
<evidence type="ECO:0000256" key="3">
    <source>
        <dbReference type="ARBA" id="ARBA00023224"/>
    </source>
</evidence>
<keyword evidence="12" id="KW-1185">Reference proteome</keyword>
<dbReference type="Pfam" id="PF00015">
    <property type="entry name" value="MCPsignal"/>
    <property type="match status" value="1"/>
</dbReference>
<keyword evidence="7" id="KW-0812">Transmembrane</keyword>
<comment type="subcellular location">
    <subcellularLocation>
        <location evidence="1">Cell inner membrane</location>
        <topology evidence="1">Multi-pass membrane protein</topology>
    </subcellularLocation>
</comment>
<feature type="domain" description="HAMP" evidence="10">
    <location>
        <begin position="502"/>
        <end position="555"/>
    </location>
</feature>
<evidence type="ECO:0000259" key="10">
    <source>
        <dbReference type="PROSITE" id="PS50885"/>
    </source>
</evidence>
<feature type="domain" description="Methyl-accepting transducer" evidence="8">
    <location>
        <begin position="596"/>
        <end position="825"/>
    </location>
</feature>
<feature type="domain" description="T-SNARE coiled-coil homology" evidence="9">
    <location>
        <begin position="748"/>
        <end position="810"/>
    </location>
</feature>